<accession>A0A7Y0FKQ7</accession>
<evidence type="ECO:0000256" key="1">
    <source>
        <dbReference type="ARBA" id="ARBA00022679"/>
    </source>
</evidence>
<dbReference type="Pfam" id="PF13692">
    <property type="entry name" value="Glyco_trans_1_4"/>
    <property type="match status" value="1"/>
</dbReference>
<dbReference type="InterPro" id="IPR028098">
    <property type="entry name" value="Glyco_trans_4-like_N"/>
</dbReference>
<evidence type="ECO:0000313" key="3">
    <source>
        <dbReference type="EMBL" id="NML63644.1"/>
    </source>
</evidence>
<dbReference type="EMBL" id="JABBGH010000001">
    <property type="protein sequence ID" value="NML63644.1"/>
    <property type="molecule type" value="Genomic_DNA"/>
</dbReference>
<feature type="domain" description="Glycosyltransferase subfamily 4-like N-terminal" evidence="2">
    <location>
        <begin position="19"/>
        <end position="175"/>
    </location>
</feature>
<organism evidence="3 4">
    <name type="scientific">Hymenobacter polaris</name>
    <dbReference type="NCBI Taxonomy" id="2682546"/>
    <lineage>
        <taxon>Bacteria</taxon>
        <taxon>Pseudomonadati</taxon>
        <taxon>Bacteroidota</taxon>
        <taxon>Cytophagia</taxon>
        <taxon>Cytophagales</taxon>
        <taxon>Hymenobacteraceae</taxon>
        <taxon>Hymenobacter</taxon>
    </lineage>
</organism>
<evidence type="ECO:0000259" key="2">
    <source>
        <dbReference type="Pfam" id="PF13439"/>
    </source>
</evidence>
<dbReference type="GO" id="GO:0016757">
    <property type="term" value="F:glycosyltransferase activity"/>
    <property type="evidence" value="ECO:0007669"/>
    <property type="project" value="TreeGrafter"/>
</dbReference>
<keyword evidence="4" id="KW-1185">Reference proteome</keyword>
<dbReference type="RefSeq" id="WP_169528990.1">
    <property type="nucleotide sequence ID" value="NZ_JABBGH010000001.1"/>
</dbReference>
<dbReference type="SUPFAM" id="SSF53756">
    <property type="entry name" value="UDP-Glycosyltransferase/glycogen phosphorylase"/>
    <property type="match status" value="1"/>
</dbReference>
<protein>
    <submittedName>
        <fullName evidence="3">Glycosyltransferase family 4 protein</fullName>
    </submittedName>
</protein>
<gene>
    <name evidence="3" type="ORF">HHL22_00315</name>
</gene>
<dbReference type="PANTHER" id="PTHR46401">
    <property type="entry name" value="GLYCOSYLTRANSFERASE WBBK-RELATED"/>
    <property type="match status" value="1"/>
</dbReference>
<dbReference type="AlphaFoldDB" id="A0A7Y0FKQ7"/>
<sequence length="390" mass="43640">MHIVFFAHPTFLRHQSMPRFAQMLVEGMQARGHQVELWSPAAHLVRLPAPAFLKKWFGYIDQYAIFPATIRRRLKAWAPNTLFVFTDHALGPWVPLIGQRPHVIHCHDFLAQFAALNKIPESVTGWTGKQYQAYIRRGYIRGQNFISVSKRTQHDLHQFLSVRPHRSEVVYNGFNQIVEVLDPTQARARLGEHTGLDLELGYLLHVGGNQWYKNRRGVIELYNAWRSLGQISLPLLLIGTAPDAALQQTHGQSPYASDIHLLTGVEDQLVRWAYSGATVLVFPSLAEGFGWPIAEAMAAGCPVITTQEAPMTEVGATAAFYISRRPATDEAADWATAGAQVIQQVIELASPARQTVVAAGLVNACRFETTKALNRIEEIYQEIIQSFEAA</sequence>
<keyword evidence="1 3" id="KW-0808">Transferase</keyword>
<dbReference type="GO" id="GO:0009103">
    <property type="term" value="P:lipopolysaccharide biosynthetic process"/>
    <property type="evidence" value="ECO:0007669"/>
    <property type="project" value="TreeGrafter"/>
</dbReference>
<name>A0A7Y0FKQ7_9BACT</name>
<dbReference type="PANTHER" id="PTHR46401:SF2">
    <property type="entry name" value="GLYCOSYLTRANSFERASE WBBK-RELATED"/>
    <property type="match status" value="1"/>
</dbReference>
<reference evidence="3 4" key="1">
    <citation type="submission" date="2020-04" db="EMBL/GenBank/DDBJ databases">
        <title>Hymenobacter polaris sp. nov., isolated from Arctic soil.</title>
        <authorList>
            <person name="Dahal R.H."/>
        </authorList>
    </citation>
    <scope>NUCLEOTIDE SEQUENCE [LARGE SCALE GENOMIC DNA]</scope>
    <source>
        <strain evidence="3 4">RP-2-7</strain>
    </source>
</reference>
<dbReference type="Gene3D" id="3.40.50.2000">
    <property type="entry name" value="Glycogen Phosphorylase B"/>
    <property type="match status" value="2"/>
</dbReference>
<proteinExistence type="predicted"/>
<evidence type="ECO:0000313" key="4">
    <source>
        <dbReference type="Proteomes" id="UP000559626"/>
    </source>
</evidence>
<dbReference type="Proteomes" id="UP000559626">
    <property type="component" value="Unassembled WGS sequence"/>
</dbReference>
<dbReference type="Pfam" id="PF13439">
    <property type="entry name" value="Glyco_transf_4"/>
    <property type="match status" value="1"/>
</dbReference>
<comment type="caution">
    <text evidence="3">The sequence shown here is derived from an EMBL/GenBank/DDBJ whole genome shotgun (WGS) entry which is preliminary data.</text>
</comment>